<dbReference type="PANTHER" id="PTHR35789:SF1">
    <property type="entry name" value="SPORE GERMINATION PROTEIN B3"/>
    <property type="match status" value="1"/>
</dbReference>
<keyword evidence="4 8" id="KW-0732">Signal</keyword>
<keyword evidence="3" id="KW-0309">Germination</keyword>
<evidence type="ECO:0000256" key="2">
    <source>
        <dbReference type="ARBA" id="ARBA00007886"/>
    </source>
</evidence>
<evidence type="ECO:0000256" key="1">
    <source>
        <dbReference type="ARBA" id="ARBA00004635"/>
    </source>
</evidence>
<sequence>MKRFVRATLVLLSFSLLTFACGCVPIPENNMIEEITPIIFWSILGGGEEDGKITISTIVPPLIKQKKRVLTHKVSLLNEGNKGFNLTYYNELKAGQIRLLFVDETYAKRGLTRLINTVLTDPNVSQRLYLVITKGNFNEFLAKHLDETDNIDYYLYRMFKHYEKKKQGEITVVNLHQFMKMLYSQVSDPQLPVFRAEGEQFLYEGTAFFDRDSMVAEIRGKDDQIKQLLYRDRFVRYLVLPDLSVTLGHIRAHTRKKLTPDLSSLSIEIDVKGRIDELDSLARIEDNFQYAALTQKIERYLEENVIRLLSRMQKLQIDPLQIGELTAKPFSKPITRDTWDRHWSTMKINVKVRLHLEPLTKVK</sequence>
<evidence type="ECO:0000259" key="10">
    <source>
        <dbReference type="Pfam" id="PF25198"/>
    </source>
</evidence>
<feature type="domain" description="Spore germination GerAC-like C-terminal" evidence="9">
    <location>
        <begin position="204"/>
        <end position="356"/>
    </location>
</feature>
<dbReference type="InterPro" id="IPR057336">
    <property type="entry name" value="GerAC_N"/>
</dbReference>
<evidence type="ECO:0000256" key="4">
    <source>
        <dbReference type="ARBA" id="ARBA00022729"/>
    </source>
</evidence>
<dbReference type="OrthoDB" id="2986797at2"/>
<dbReference type="RefSeq" id="WP_144849499.1">
    <property type="nucleotide sequence ID" value="NZ_VNJI01000022.1"/>
</dbReference>
<feature type="domain" description="Spore germination protein N-terminal" evidence="10">
    <location>
        <begin position="48"/>
        <end position="195"/>
    </location>
</feature>
<comment type="similarity">
    <text evidence="2">Belongs to the GerABKC lipoprotein family.</text>
</comment>
<organism evidence="11 12">
    <name type="scientific">Paenibacillus cremeus</name>
    <dbReference type="NCBI Taxonomy" id="2163881"/>
    <lineage>
        <taxon>Bacteria</taxon>
        <taxon>Bacillati</taxon>
        <taxon>Bacillota</taxon>
        <taxon>Bacilli</taxon>
        <taxon>Bacillales</taxon>
        <taxon>Paenibacillaceae</taxon>
        <taxon>Paenibacillus</taxon>
    </lineage>
</organism>
<name>A0A559K8S8_9BACL</name>
<evidence type="ECO:0000256" key="7">
    <source>
        <dbReference type="ARBA" id="ARBA00023288"/>
    </source>
</evidence>
<keyword evidence="12" id="KW-1185">Reference proteome</keyword>
<dbReference type="Pfam" id="PF05504">
    <property type="entry name" value="Spore_GerAC"/>
    <property type="match status" value="1"/>
</dbReference>
<evidence type="ECO:0000259" key="9">
    <source>
        <dbReference type="Pfam" id="PF05504"/>
    </source>
</evidence>
<dbReference type="EMBL" id="VNJI01000022">
    <property type="protein sequence ID" value="TVY08529.1"/>
    <property type="molecule type" value="Genomic_DNA"/>
</dbReference>
<dbReference type="InterPro" id="IPR046953">
    <property type="entry name" value="Spore_GerAC-like_C"/>
</dbReference>
<feature type="signal peptide" evidence="8">
    <location>
        <begin position="1"/>
        <end position="20"/>
    </location>
</feature>
<dbReference type="InterPro" id="IPR008844">
    <property type="entry name" value="Spore_GerAC-like"/>
</dbReference>
<comment type="caution">
    <text evidence="11">The sequence shown here is derived from an EMBL/GenBank/DDBJ whole genome shotgun (WGS) entry which is preliminary data.</text>
</comment>
<evidence type="ECO:0000256" key="8">
    <source>
        <dbReference type="SAM" id="SignalP"/>
    </source>
</evidence>
<proteinExistence type="inferred from homology"/>
<evidence type="ECO:0000256" key="5">
    <source>
        <dbReference type="ARBA" id="ARBA00023136"/>
    </source>
</evidence>
<dbReference type="PROSITE" id="PS51257">
    <property type="entry name" value="PROKAR_LIPOPROTEIN"/>
    <property type="match status" value="1"/>
</dbReference>
<evidence type="ECO:0000313" key="12">
    <source>
        <dbReference type="Proteomes" id="UP000317036"/>
    </source>
</evidence>
<feature type="chain" id="PRO_5038991553" evidence="8">
    <location>
        <begin position="21"/>
        <end position="363"/>
    </location>
</feature>
<dbReference type="PANTHER" id="PTHR35789">
    <property type="entry name" value="SPORE GERMINATION PROTEIN B3"/>
    <property type="match status" value="1"/>
</dbReference>
<reference evidence="11 12" key="1">
    <citation type="submission" date="2019-07" db="EMBL/GenBank/DDBJ databases">
        <authorList>
            <person name="Kim J."/>
        </authorList>
    </citation>
    <scope>NUCLEOTIDE SEQUENCE [LARGE SCALE GENOMIC DNA]</scope>
    <source>
        <strain evidence="11 12">JC52</strain>
    </source>
</reference>
<dbReference type="Proteomes" id="UP000317036">
    <property type="component" value="Unassembled WGS sequence"/>
</dbReference>
<dbReference type="AlphaFoldDB" id="A0A559K8S8"/>
<evidence type="ECO:0000313" key="11">
    <source>
        <dbReference type="EMBL" id="TVY08529.1"/>
    </source>
</evidence>
<dbReference type="Gene3D" id="3.30.300.210">
    <property type="entry name" value="Nutrient germinant receptor protein C, domain 3"/>
    <property type="match status" value="1"/>
</dbReference>
<keyword evidence="7" id="KW-0449">Lipoprotein</keyword>
<protein>
    <submittedName>
        <fullName evidence="11">Spore gernimation protein</fullName>
    </submittedName>
</protein>
<keyword evidence="6" id="KW-0564">Palmitate</keyword>
<evidence type="ECO:0000256" key="3">
    <source>
        <dbReference type="ARBA" id="ARBA00022544"/>
    </source>
</evidence>
<dbReference type="Pfam" id="PF25198">
    <property type="entry name" value="Spore_GerAC_N"/>
    <property type="match status" value="1"/>
</dbReference>
<accession>A0A559K8S8</accession>
<gene>
    <name evidence="11" type="ORF">FPZ49_18075</name>
</gene>
<keyword evidence="5" id="KW-0472">Membrane</keyword>
<evidence type="ECO:0000256" key="6">
    <source>
        <dbReference type="ARBA" id="ARBA00023139"/>
    </source>
</evidence>
<dbReference type="GO" id="GO:0009847">
    <property type="term" value="P:spore germination"/>
    <property type="evidence" value="ECO:0007669"/>
    <property type="project" value="InterPro"/>
</dbReference>
<dbReference type="GO" id="GO:0016020">
    <property type="term" value="C:membrane"/>
    <property type="evidence" value="ECO:0007669"/>
    <property type="project" value="UniProtKB-SubCell"/>
</dbReference>
<comment type="subcellular location">
    <subcellularLocation>
        <location evidence="1">Membrane</location>
        <topology evidence="1">Lipid-anchor</topology>
    </subcellularLocation>
</comment>
<dbReference type="InterPro" id="IPR038501">
    <property type="entry name" value="Spore_GerAC_C_sf"/>
</dbReference>